<organism evidence="5 6">
    <name type="scientific">Saccharopolyspora rosea</name>
    <dbReference type="NCBI Taxonomy" id="524884"/>
    <lineage>
        <taxon>Bacteria</taxon>
        <taxon>Bacillati</taxon>
        <taxon>Actinomycetota</taxon>
        <taxon>Actinomycetes</taxon>
        <taxon>Pseudonocardiales</taxon>
        <taxon>Pseudonocardiaceae</taxon>
        <taxon>Saccharopolyspora</taxon>
    </lineage>
</organism>
<evidence type="ECO:0000259" key="4">
    <source>
        <dbReference type="Pfam" id="PF00582"/>
    </source>
</evidence>
<dbReference type="SUPFAM" id="SSF52402">
    <property type="entry name" value="Adenine nucleotide alpha hydrolases-like"/>
    <property type="match status" value="2"/>
</dbReference>
<keyword evidence="6" id="KW-1185">Reference proteome</keyword>
<dbReference type="InterPro" id="IPR014729">
    <property type="entry name" value="Rossmann-like_a/b/a_fold"/>
</dbReference>
<accession>A0ABW3FXK0</accession>
<name>A0ABW3FXK0_9PSEU</name>
<protein>
    <submittedName>
        <fullName evidence="5">Universal stress protein</fullName>
    </submittedName>
</protein>
<gene>
    <name evidence="5" type="ORF">ACFQ16_22930</name>
</gene>
<reference evidence="6" key="1">
    <citation type="journal article" date="2019" name="Int. J. Syst. Evol. Microbiol.">
        <title>The Global Catalogue of Microorganisms (GCM) 10K type strain sequencing project: providing services to taxonomists for standard genome sequencing and annotation.</title>
        <authorList>
            <consortium name="The Broad Institute Genomics Platform"/>
            <consortium name="The Broad Institute Genome Sequencing Center for Infectious Disease"/>
            <person name="Wu L."/>
            <person name="Ma J."/>
        </authorList>
    </citation>
    <scope>NUCLEOTIDE SEQUENCE [LARGE SCALE GENOMIC DNA]</scope>
    <source>
        <strain evidence="6">CCUG 56401</strain>
    </source>
</reference>
<evidence type="ECO:0000256" key="1">
    <source>
        <dbReference type="ARBA" id="ARBA00008791"/>
    </source>
</evidence>
<evidence type="ECO:0000256" key="3">
    <source>
        <dbReference type="ARBA" id="ARBA00022840"/>
    </source>
</evidence>
<sequence length="298" mass="31224">MAANDAVTAHDDPPVVVGIDGSPSALDATRWAAEEAGRCGTWLRIVFCDVFGLAYLPDLPSVRIPEGYSQAMAEQAETWLHRAKEVALAAAPEVRARTFIRVGGPLPALVEESRHARLTVVGSRGLGGFAGLVVGSVAMGLAAHGHGSAAVIRTPVDASAEGPVVVGVGAEPDEVALRAAYEAAASRGAPLEVVHAWRAAMSERGLRAWRSQAGAEAVQRAEDEALAEVVAGWADKYPDVEVRRVVIHGRAATALVERATRGRLLVVGARRSRLGMLGLGSTSRQLVHEAPCPLLLAR</sequence>
<keyword evidence="3" id="KW-0067">ATP-binding</keyword>
<dbReference type="InterPro" id="IPR006016">
    <property type="entry name" value="UspA"/>
</dbReference>
<proteinExistence type="inferred from homology"/>
<dbReference type="PANTHER" id="PTHR46268:SF27">
    <property type="entry name" value="UNIVERSAL STRESS PROTEIN RV2623"/>
    <property type="match status" value="1"/>
</dbReference>
<evidence type="ECO:0000256" key="2">
    <source>
        <dbReference type="ARBA" id="ARBA00022741"/>
    </source>
</evidence>
<comment type="similarity">
    <text evidence="1">Belongs to the universal stress protein A family.</text>
</comment>
<evidence type="ECO:0000313" key="6">
    <source>
        <dbReference type="Proteomes" id="UP001597018"/>
    </source>
</evidence>
<feature type="domain" description="UspA" evidence="4">
    <location>
        <begin position="15"/>
        <end position="153"/>
    </location>
</feature>
<feature type="domain" description="UspA" evidence="4">
    <location>
        <begin position="164"/>
        <end position="298"/>
    </location>
</feature>
<dbReference type="InterPro" id="IPR006015">
    <property type="entry name" value="Universal_stress_UspA"/>
</dbReference>
<keyword evidence="2" id="KW-0547">Nucleotide-binding</keyword>
<comment type="caution">
    <text evidence="5">The sequence shown here is derived from an EMBL/GenBank/DDBJ whole genome shotgun (WGS) entry which is preliminary data.</text>
</comment>
<dbReference type="PANTHER" id="PTHR46268">
    <property type="entry name" value="STRESS RESPONSE PROTEIN NHAX"/>
    <property type="match status" value="1"/>
</dbReference>
<dbReference type="Gene3D" id="3.40.50.620">
    <property type="entry name" value="HUPs"/>
    <property type="match status" value="2"/>
</dbReference>
<dbReference type="Proteomes" id="UP001597018">
    <property type="component" value="Unassembled WGS sequence"/>
</dbReference>
<dbReference type="RefSeq" id="WP_345601662.1">
    <property type="nucleotide sequence ID" value="NZ_BAABLT010000042.1"/>
</dbReference>
<evidence type="ECO:0000313" key="5">
    <source>
        <dbReference type="EMBL" id="MFD0922609.1"/>
    </source>
</evidence>
<dbReference type="EMBL" id="JBHTIW010000023">
    <property type="protein sequence ID" value="MFD0922609.1"/>
    <property type="molecule type" value="Genomic_DNA"/>
</dbReference>
<dbReference type="PRINTS" id="PR01438">
    <property type="entry name" value="UNVRSLSTRESS"/>
</dbReference>
<dbReference type="Pfam" id="PF00582">
    <property type="entry name" value="Usp"/>
    <property type="match status" value="2"/>
</dbReference>